<dbReference type="Proteomes" id="UP000677803">
    <property type="component" value="Unassembled WGS sequence"/>
</dbReference>
<dbReference type="PRINTS" id="PR00237">
    <property type="entry name" value="GPCRRHODOPSN"/>
</dbReference>
<evidence type="ECO:0000256" key="13">
    <source>
        <dbReference type="SAM" id="Phobius"/>
    </source>
</evidence>
<comment type="caution">
    <text evidence="15">The sequence shown here is derived from an EMBL/GenBank/DDBJ whole genome shotgun (WGS) entry which is preliminary data.</text>
</comment>
<evidence type="ECO:0000256" key="3">
    <source>
        <dbReference type="ARBA" id="ARBA00022692"/>
    </source>
</evidence>
<keyword evidence="8 11" id="KW-0675">Receptor</keyword>
<dbReference type="EMBL" id="CAJRST010014113">
    <property type="protein sequence ID" value="CAG5929131.1"/>
    <property type="molecule type" value="Genomic_DNA"/>
</dbReference>
<feature type="transmembrane region" description="Helical" evidence="13">
    <location>
        <begin position="980"/>
        <end position="1001"/>
    </location>
</feature>
<proteinExistence type="inferred from homology"/>
<feature type="transmembrane region" description="Helical" evidence="13">
    <location>
        <begin position="612"/>
        <end position="638"/>
    </location>
</feature>
<keyword evidence="3 11" id="KW-0812">Transmembrane</keyword>
<feature type="transmembrane region" description="Helical" evidence="13">
    <location>
        <begin position="170"/>
        <end position="187"/>
    </location>
</feature>
<dbReference type="PROSITE" id="PS50262">
    <property type="entry name" value="G_PROTEIN_RECEP_F1_2"/>
    <property type="match status" value="3"/>
</dbReference>
<evidence type="ECO:0000256" key="8">
    <source>
        <dbReference type="ARBA" id="ARBA00023170"/>
    </source>
</evidence>
<feature type="transmembrane region" description="Helical" evidence="13">
    <location>
        <begin position="929"/>
        <end position="948"/>
    </location>
</feature>
<feature type="transmembrane region" description="Helical" evidence="13">
    <location>
        <begin position="1074"/>
        <end position="1093"/>
    </location>
</feature>
<dbReference type="OrthoDB" id="10042731at2759"/>
<feature type="region of interest" description="Disordered" evidence="12">
    <location>
        <begin position="1122"/>
        <end position="1251"/>
    </location>
</feature>
<dbReference type="PANTHER" id="PTHR24249:SF381">
    <property type="entry name" value="TRACE AMINE ASSOCIATED RECEPTOR 19P-RELATED"/>
    <property type="match status" value="1"/>
</dbReference>
<dbReference type="GO" id="GO:0001594">
    <property type="term" value="F:trace-amine receptor activity"/>
    <property type="evidence" value="ECO:0007669"/>
    <property type="project" value="TreeGrafter"/>
</dbReference>
<feature type="transmembrane region" description="Helical" evidence="13">
    <location>
        <begin position="833"/>
        <end position="855"/>
    </location>
</feature>
<reference evidence="15" key="1">
    <citation type="submission" date="2021-05" db="EMBL/GenBank/DDBJ databases">
        <authorList>
            <person name="Tigano A."/>
        </authorList>
    </citation>
    <scope>NUCLEOTIDE SEQUENCE</scope>
</reference>
<evidence type="ECO:0000256" key="1">
    <source>
        <dbReference type="ARBA" id="ARBA00004651"/>
    </source>
</evidence>
<feature type="domain" description="G-protein coupled receptors family 1 profile" evidence="14">
    <location>
        <begin position="778"/>
        <end position="1029"/>
    </location>
</feature>
<dbReference type="FunFam" id="1.20.1070.10:FF:000030">
    <property type="entry name" value="trace amine-associated receptor 1"/>
    <property type="match status" value="1"/>
</dbReference>
<dbReference type="Pfam" id="PF00001">
    <property type="entry name" value="7tm_1"/>
    <property type="match status" value="3"/>
</dbReference>
<evidence type="ECO:0000313" key="15">
    <source>
        <dbReference type="EMBL" id="CAG5929131.1"/>
    </source>
</evidence>
<evidence type="ECO:0000256" key="10">
    <source>
        <dbReference type="ARBA" id="ARBA00023224"/>
    </source>
</evidence>
<evidence type="ECO:0000256" key="4">
    <source>
        <dbReference type="ARBA" id="ARBA00022989"/>
    </source>
</evidence>
<feature type="transmembrane region" description="Helical" evidence="13">
    <location>
        <begin position="1013"/>
        <end position="1036"/>
    </location>
</feature>
<keyword evidence="2" id="KW-1003">Cell membrane</keyword>
<feature type="transmembrane region" description="Helical" evidence="13">
    <location>
        <begin position="798"/>
        <end position="821"/>
    </location>
</feature>
<keyword evidence="6 13" id="KW-0472">Membrane</keyword>
<feature type="transmembrane region" description="Helical" evidence="13">
    <location>
        <begin position="246"/>
        <end position="265"/>
    </location>
</feature>
<keyword evidence="10 11" id="KW-0807">Transducer</keyword>
<feature type="transmembrane region" description="Helical" evidence="13">
    <location>
        <begin position="382"/>
        <end position="406"/>
    </location>
</feature>
<feature type="compositionally biased region" description="Basic and acidic residues" evidence="12">
    <location>
        <begin position="1224"/>
        <end position="1240"/>
    </location>
</feature>
<feature type="domain" description="G-protein coupled receptors family 1 profile" evidence="14">
    <location>
        <begin position="147"/>
        <end position="399"/>
    </location>
</feature>
<dbReference type="InterPro" id="IPR050569">
    <property type="entry name" value="TAAR"/>
</dbReference>
<dbReference type="SMART" id="SM01381">
    <property type="entry name" value="7TM_GPCR_Srsx"/>
    <property type="match status" value="1"/>
</dbReference>
<dbReference type="InterPro" id="IPR000276">
    <property type="entry name" value="GPCR_Rhodpsn"/>
</dbReference>
<dbReference type="Gene3D" id="1.20.1070.10">
    <property type="entry name" value="Rhodopsin 7-helix transmembrane proteins"/>
    <property type="match status" value="3"/>
</dbReference>
<protein>
    <submittedName>
        <fullName evidence="15">(Atlantic silverside) hypothetical protein</fullName>
    </submittedName>
</protein>
<evidence type="ECO:0000259" key="14">
    <source>
        <dbReference type="PROSITE" id="PS50262"/>
    </source>
</evidence>
<gene>
    <name evidence="15" type="ORF">MMEN_LOCUS12771</name>
</gene>
<feature type="transmembrane region" description="Helical" evidence="13">
    <location>
        <begin position="297"/>
        <end position="318"/>
    </location>
</feature>
<feature type="domain" description="G-protein coupled receptors family 1 profile" evidence="14">
    <location>
        <begin position="446"/>
        <end position="697"/>
    </location>
</feature>
<feature type="transmembrane region" description="Helical" evidence="13">
    <location>
        <begin position="762"/>
        <end position="786"/>
    </location>
</feature>
<feature type="transmembrane region" description="Helical" evidence="13">
    <location>
        <begin position="479"/>
        <end position="512"/>
    </location>
</feature>
<keyword evidence="5 11" id="KW-0297">G-protein coupled receptor</keyword>
<keyword evidence="9" id="KW-0325">Glycoprotein</keyword>
<keyword evidence="16" id="KW-1185">Reference proteome</keyword>
<dbReference type="SUPFAM" id="SSF81321">
    <property type="entry name" value="Family A G protein-coupled receptor-like"/>
    <property type="match status" value="3"/>
</dbReference>
<feature type="compositionally biased region" description="Basic and acidic residues" evidence="12">
    <location>
        <begin position="1167"/>
        <end position="1180"/>
    </location>
</feature>
<feature type="transmembrane region" description="Helical" evidence="13">
    <location>
        <begin position="650"/>
        <end position="668"/>
    </location>
</feature>
<feature type="non-terminal residue" evidence="15">
    <location>
        <position position="1384"/>
    </location>
</feature>
<feature type="region of interest" description="Disordered" evidence="12">
    <location>
        <begin position="1269"/>
        <end position="1296"/>
    </location>
</feature>
<evidence type="ECO:0000313" key="16">
    <source>
        <dbReference type="Proteomes" id="UP000677803"/>
    </source>
</evidence>
<evidence type="ECO:0000256" key="2">
    <source>
        <dbReference type="ARBA" id="ARBA00022475"/>
    </source>
</evidence>
<organism evidence="15 16">
    <name type="scientific">Menidia menidia</name>
    <name type="common">Atlantic silverside</name>
    <dbReference type="NCBI Taxonomy" id="238744"/>
    <lineage>
        <taxon>Eukaryota</taxon>
        <taxon>Metazoa</taxon>
        <taxon>Chordata</taxon>
        <taxon>Craniata</taxon>
        <taxon>Vertebrata</taxon>
        <taxon>Euteleostomi</taxon>
        <taxon>Actinopterygii</taxon>
        <taxon>Neopterygii</taxon>
        <taxon>Teleostei</taxon>
        <taxon>Neoteleostei</taxon>
        <taxon>Acanthomorphata</taxon>
        <taxon>Ovalentaria</taxon>
        <taxon>Atherinomorphae</taxon>
        <taxon>Atheriniformes</taxon>
        <taxon>Atherinopsidae</taxon>
        <taxon>Menidiinae</taxon>
        <taxon>Menidia</taxon>
    </lineage>
</organism>
<keyword evidence="4 13" id="KW-1133">Transmembrane helix</keyword>
<feature type="compositionally biased region" description="Basic and acidic residues" evidence="12">
    <location>
        <begin position="1348"/>
        <end position="1372"/>
    </location>
</feature>
<evidence type="ECO:0000256" key="6">
    <source>
        <dbReference type="ARBA" id="ARBA00023136"/>
    </source>
</evidence>
<feature type="transmembrane region" description="Helical" evidence="13">
    <location>
        <begin position="207"/>
        <end position="225"/>
    </location>
</feature>
<evidence type="ECO:0000256" key="9">
    <source>
        <dbReference type="ARBA" id="ARBA00023180"/>
    </source>
</evidence>
<feature type="transmembrane region" description="Helical" evidence="13">
    <location>
        <begin position="350"/>
        <end position="370"/>
    </location>
</feature>
<feature type="compositionally biased region" description="Basic and acidic residues" evidence="12">
    <location>
        <begin position="1313"/>
        <end position="1326"/>
    </location>
</feature>
<feature type="transmembrane region" description="Helical" evidence="13">
    <location>
        <begin position="532"/>
        <end position="552"/>
    </location>
</feature>
<dbReference type="PROSITE" id="PS00237">
    <property type="entry name" value="G_PROTEIN_RECEP_F1_1"/>
    <property type="match status" value="2"/>
</dbReference>
<name>A0A8S4B3Y6_9TELE</name>
<feature type="transmembrane region" description="Helical" evidence="13">
    <location>
        <begin position="573"/>
        <end position="592"/>
    </location>
</feature>
<feature type="region of interest" description="Disordered" evidence="12">
    <location>
        <begin position="1313"/>
        <end position="1384"/>
    </location>
</feature>
<keyword evidence="7" id="KW-1015">Disulfide bond</keyword>
<comment type="subcellular location">
    <subcellularLocation>
        <location evidence="1">Cell membrane</location>
        <topology evidence="1">Multi-pass membrane protein</topology>
    </subcellularLocation>
</comment>
<feature type="transmembrane region" description="Helical" evidence="13">
    <location>
        <begin position="680"/>
        <end position="700"/>
    </location>
</feature>
<accession>A0A8S4B3Y6</accession>
<sequence length="1384" mass="153353">GELLCQRGQIRCNDTLLYQESAESFLFVLLNLGPEAAGRTFHCQLTLEINHVDFTQRGEGTTLDLSEEPQTERQSSLGVVHKVPGRWSSRTSPKCPHTAMVELLLPVTMEEAELCFPQVNTSCRTLQRPQSEVIVTVVTLSSISLVTAILNLLVIISISHFRQLQTPTNLLSLAVADFLVSLILIFQMMLMDSCMFLSDIICNLYEYLAYIVTSASIGTMVIISIDRYVAICHPLHYSTKVTQKRVKICVCVCWICSVVFQGLVLKDNLKKPENVDFCLGQCAFVSNQIVGYIDMTFSFLVPITVIVVLYLRVFVVAVSQARAMRSHIAATHLQSSVTVKKSELKAARTLGIVVLVFLLCMCPFYCIALSGQESALSTESATLVICLVYFNSCVNPIIYVFFYPWFRKSIKLILTLQILKPDSSDISMMWGNSERTGIKKTQSFGVQQLLLPVTMEEAELCFPELNTSCRTLQRPQSEVIVTVVALSSISVFTAILNLLVIISISHFSLLLIFQMMVMDSCMFLSDIICNLYKYLAYIVTSASIGTMVIISIDRYVAVCHPLHYPTKVTQKRVKICVCVCWICSVVFQTLVLKDILKQPDNYDFCIGQCAYVITYLAGYIDLTFSFLAPITVIVVLYLRSELKAARTLGIVVLVFLLCMCPYYCVALSGQDSALNASSAAFVICLFFFNSCLNPIIYVFFYPWFRKSIKLIEEERSLKNGGGQRDPGGWKLLPPEAMEETELCFPQLNASCRSPRRPHFEVLLIYIMLSSISLLTVTLNLLVIISISHFRQLHTPTNLLLLSLAVSDFFVGLLMSFQIMLINGCWFLGEALCVLYQYLAYTITAASTGTMVIISIDRYVAVCYPLHYPSKVTQKRVKICVCVCWICSALVQFLILKDDIRQPGRFNSCLGECIIVVNYIVGYVDMTFSFLVPITVIVVLYLRVFVVAVSQARAMRSHIAATHLQSSVTVKKSELKAARTLGIVVLVFLVCMCPYFCVAITGQDHLLNAASATFVIFLIYLNSCLNPIIYTFVYSWFRKSMKLIVTLQILKPDSSDISIISGEDAQCSLCSLLPFTSRFIMVTFSCLLLLFTALPDLCSSHPPALFTEFAFQSLSDYNCQLDLERGDQPHAPPEPGVEDGVDQGVEGGVEVEEEHGHGGGAHAGVPSRQRDAEKGARAHQERGHHHGQRAHGFGLGAPAPRAEPQGPLGPLGPHGPGLSHHHHEHPQVQDHGDGDGAHEGEQQVAQAAHRVHEQHALPRAGRVQAGLPQALHQQKAVEQGRANPAQGHAQPRPAQSHLPGVVQRVEDGHVAVDRDEHHGSYGGRGDDVVQDPVQDAHGVAQEPAAVYQRDLEGNEEAHHAVRDSQGEEQEVGRGVEPPAETTTQL</sequence>
<feature type="transmembrane region" description="Helical" evidence="13">
    <location>
        <begin position="133"/>
        <end position="158"/>
    </location>
</feature>
<evidence type="ECO:0000256" key="11">
    <source>
        <dbReference type="RuleBase" id="RU000688"/>
    </source>
</evidence>
<dbReference type="InterPro" id="IPR017452">
    <property type="entry name" value="GPCR_Rhodpsn_7TM"/>
</dbReference>
<dbReference type="GO" id="GO:0005886">
    <property type="term" value="C:plasma membrane"/>
    <property type="evidence" value="ECO:0007669"/>
    <property type="project" value="UniProtKB-SubCell"/>
</dbReference>
<evidence type="ECO:0000256" key="7">
    <source>
        <dbReference type="ARBA" id="ARBA00023157"/>
    </source>
</evidence>
<evidence type="ECO:0000256" key="12">
    <source>
        <dbReference type="SAM" id="MobiDB-lite"/>
    </source>
</evidence>
<comment type="similarity">
    <text evidence="11">Belongs to the G-protein coupled receptor 1 family.</text>
</comment>
<evidence type="ECO:0000256" key="5">
    <source>
        <dbReference type="ARBA" id="ARBA00023040"/>
    </source>
</evidence>
<feature type="non-terminal residue" evidence="15">
    <location>
        <position position="1"/>
    </location>
</feature>
<dbReference type="PANTHER" id="PTHR24249">
    <property type="entry name" value="HISTAMINE RECEPTOR-RELATED G-PROTEIN COUPLED RECEPTOR"/>
    <property type="match status" value="1"/>
</dbReference>
<dbReference type="CDD" id="cd15055">
    <property type="entry name" value="7tmA_TAARs"/>
    <property type="match status" value="2"/>
</dbReference>